<gene>
    <name evidence="2" type="ORF">NDU88_003456</name>
</gene>
<feature type="region of interest" description="Disordered" evidence="1">
    <location>
        <begin position="44"/>
        <end position="77"/>
    </location>
</feature>
<dbReference type="EMBL" id="JANPWB010000009">
    <property type="protein sequence ID" value="KAJ1150666.1"/>
    <property type="molecule type" value="Genomic_DNA"/>
</dbReference>
<protein>
    <submittedName>
        <fullName evidence="2">Uncharacterized protein</fullName>
    </submittedName>
</protein>
<name>A0AAV7RCX2_PLEWA</name>
<proteinExistence type="predicted"/>
<reference evidence="2" key="1">
    <citation type="journal article" date="2022" name="bioRxiv">
        <title>Sequencing and chromosome-scale assembly of the giantPleurodeles waltlgenome.</title>
        <authorList>
            <person name="Brown T."/>
            <person name="Elewa A."/>
            <person name="Iarovenko S."/>
            <person name="Subramanian E."/>
            <person name="Araus A.J."/>
            <person name="Petzold A."/>
            <person name="Susuki M."/>
            <person name="Suzuki K.-i.T."/>
            <person name="Hayashi T."/>
            <person name="Toyoda A."/>
            <person name="Oliveira C."/>
            <person name="Osipova E."/>
            <person name="Leigh N.D."/>
            <person name="Simon A."/>
            <person name="Yun M.H."/>
        </authorList>
    </citation>
    <scope>NUCLEOTIDE SEQUENCE</scope>
    <source>
        <strain evidence="2">20211129_DDA</strain>
        <tissue evidence="2">Liver</tissue>
    </source>
</reference>
<dbReference type="Proteomes" id="UP001066276">
    <property type="component" value="Chromosome 5"/>
</dbReference>
<evidence type="ECO:0000313" key="2">
    <source>
        <dbReference type="EMBL" id="KAJ1150666.1"/>
    </source>
</evidence>
<evidence type="ECO:0000313" key="3">
    <source>
        <dbReference type="Proteomes" id="UP001066276"/>
    </source>
</evidence>
<comment type="caution">
    <text evidence="2">The sequence shown here is derived from an EMBL/GenBank/DDBJ whole genome shotgun (WGS) entry which is preliminary data.</text>
</comment>
<organism evidence="2 3">
    <name type="scientific">Pleurodeles waltl</name>
    <name type="common">Iberian ribbed newt</name>
    <dbReference type="NCBI Taxonomy" id="8319"/>
    <lineage>
        <taxon>Eukaryota</taxon>
        <taxon>Metazoa</taxon>
        <taxon>Chordata</taxon>
        <taxon>Craniata</taxon>
        <taxon>Vertebrata</taxon>
        <taxon>Euteleostomi</taxon>
        <taxon>Amphibia</taxon>
        <taxon>Batrachia</taxon>
        <taxon>Caudata</taxon>
        <taxon>Salamandroidea</taxon>
        <taxon>Salamandridae</taxon>
        <taxon>Pleurodelinae</taxon>
        <taxon>Pleurodeles</taxon>
    </lineage>
</organism>
<evidence type="ECO:0000256" key="1">
    <source>
        <dbReference type="SAM" id="MobiDB-lite"/>
    </source>
</evidence>
<accession>A0AAV7RCX2</accession>
<dbReference type="AlphaFoldDB" id="A0AAV7RCX2"/>
<keyword evidence="3" id="KW-1185">Reference proteome</keyword>
<sequence length="77" mass="9035">MKLLASRGLRARASRCQGEETRRYGYKYIFSRTFACRVKLSEEPLKGSRAKEERKKINRDNKQQLDKTDPQKDITNA</sequence>